<name>G8I9I2_9CAUD</name>
<dbReference type="OrthoDB" id="11072at10239"/>
<evidence type="ECO:0000313" key="3">
    <source>
        <dbReference type="Proteomes" id="UP000005653"/>
    </source>
</evidence>
<dbReference type="EMBL" id="JN699011">
    <property type="protein sequence ID" value="AER49376.1"/>
    <property type="molecule type" value="Genomic_DNA"/>
</dbReference>
<proteinExistence type="predicted"/>
<dbReference type="Proteomes" id="UP000005653">
    <property type="component" value="Segment"/>
</dbReference>
<keyword evidence="3" id="KW-1185">Reference proteome</keyword>
<gene>
    <name evidence="2" type="primary">61</name>
    <name evidence="2" type="ORF">STINGER_61</name>
</gene>
<sequence length="261" mass="28649">MNPMTTTTRRKTTKKAAPVKGDVRPETLAQFNRELVEYGGYDPDFDGLVEKLYTTREAIKQLAKARQNLFEHVKGYYRGTDVAVPGTEFVVRQTAAGEPTTYRTVSSADAKKADPAAWRRAQVLTGFVQVKAPAAVAAAVPEEAVPELCNLDKGVGLREAVLAYKEAPAWQRLKALREAEQETLGRLEKLAAEFGWDGDLKVFADGWSVQLKRQQYSSEALAAVAPDVFEKLAVVKVKQAPARVYVGKPGDTDGAEDEYAE</sequence>
<dbReference type="KEGG" id="vg:18989858"/>
<evidence type="ECO:0000313" key="2">
    <source>
        <dbReference type="EMBL" id="AER49376.1"/>
    </source>
</evidence>
<reference evidence="2 3" key="1">
    <citation type="journal article" date="2012" name="J. Virol.">
        <title>Complete Genome Sequences of 138 Mycobacteriophages.</title>
        <authorList>
            <consortium name="the Science Education Alliance Phage Hunters Advancing Genomics and Evolutionary Science Program"/>
            <consortium name="the KwaZulu-Natal Research Institute for Tuberculosis and HIV Mycobacterial Genetics Course Students"/>
            <consortium name="the Phage Hunters Integrating Research and Education Program"/>
            <person name="Hatfull G.F."/>
        </authorList>
    </citation>
    <scope>NUCLEOTIDE SEQUENCE [LARGE SCALE GENOMIC DNA]</scope>
</reference>
<protein>
    <submittedName>
        <fullName evidence="2">Uncharacterized protein</fullName>
    </submittedName>
</protein>
<evidence type="ECO:0000256" key="1">
    <source>
        <dbReference type="SAM" id="MobiDB-lite"/>
    </source>
</evidence>
<feature type="region of interest" description="Disordered" evidence="1">
    <location>
        <begin position="1"/>
        <end position="24"/>
    </location>
</feature>
<organism evidence="2 3">
    <name type="scientific">Mycobacterium phage Stinger</name>
    <dbReference type="NCBI Taxonomy" id="1089137"/>
    <lineage>
        <taxon>Viruses</taxon>
        <taxon>Duplodnaviria</taxon>
        <taxon>Heunggongvirae</taxon>
        <taxon>Uroviricota</taxon>
        <taxon>Caudoviricetes</taxon>
        <taxon>Bclasvirinae</taxon>
        <taxon>Coopervirus</taxon>
        <taxon>Coopervirus stinger</taxon>
    </lineage>
</organism>
<dbReference type="GeneID" id="18989858"/>
<dbReference type="RefSeq" id="YP_009018476.1">
    <property type="nucleotide sequence ID" value="NC_023741.1"/>
</dbReference>
<accession>G8I9I2</accession>